<keyword evidence="2" id="KW-1133">Transmembrane helix</keyword>
<dbReference type="EMBL" id="KV425930">
    <property type="protein sequence ID" value="KZV97476.1"/>
    <property type="molecule type" value="Genomic_DNA"/>
</dbReference>
<evidence type="ECO:0000313" key="4">
    <source>
        <dbReference type="Proteomes" id="UP000077266"/>
    </source>
</evidence>
<feature type="transmembrane region" description="Helical" evidence="2">
    <location>
        <begin position="134"/>
        <end position="152"/>
    </location>
</feature>
<feature type="region of interest" description="Disordered" evidence="1">
    <location>
        <begin position="243"/>
        <end position="267"/>
    </location>
</feature>
<protein>
    <submittedName>
        <fullName evidence="3">Uncharacterized protein</fullName>
    </submittedName>
</protein>
<keyword evidence="2" id="KW-0812">Transmembrane</keyword>
<evidence type="ECO:0000256" key="1">
    <source>
        <dbReference type="SAM" id="MobiDB-lite"/>
    </source>
</evidence>
<feature type="compositionally biased region" description="Polar residues" evidence="1">
    <location>
        <begin position="254"/>
        <end position="267"/>
    </location>
</feature>
<feature type="transmembrane region" description="Helical" evidence="2">
    <location>
        <begin position="16"/>
        <end position="43"/>
    </location>
</feature>
<keyword evidence="2" id="KW-0472">Membrane</keyword>
<feature type="transmembrane region" description="Helical" evidence="2">
    <location>
        <begin position="173"/>
        <end position="192"/>
    </location>
</feature>
<dbReference type="OrthoDB" id="3240386at2759"/>
<sequence>MADVSDENLLNLNICAIILAALCGLFDLGVYFILFLITVWSTYRHKTSSSRRLRVVTIVLVTTTFAGLCSDGLLAWRFYIIFERQAWAKWIPSTFVVINALLCWSADAQHLAIYHHQELYEDVLLDVTLKITVAWGWLMFAINTTLTGLILWKILSVSRGVSDSSKSRLQTTVVVRALIESATVTWIGLLIYEIASLAPTGGITTNYDVGYVMASILPVFFGISQTLITFRLGVTKELSQQTASTSASGTRSSNVQWAHSNSDTTSGTAVLHIHSPRKTTHDHDGSDFELGDLQRRSSVEKMHVA</sequence>
<keyword evidence="4" id="KW-1185">Reference proteome</keyword>
<feature type="transmembrane region" description="Helical" evidence="2">
    <location>
        <begin position="55"/>
        <end position="79"/>
    </location>
</feature>
<feature type="transmembrane region" description="Helical" evidence="2">
    <location>
        <begin position="212"/>
        <end position="234"/>
    </location>
</feature>
<reference evidence="3 4" key="1">
    <citation type="journal article" date="2016" name="Mol. Biol. Evol.">
        <title>Comparative Genomics of Early-Diverging Mushroom-Forming Fungi Provides Insights into the Origins of Lignocellulose Decay Capabilities.</title>
        <authorList>
            <person name="Nagy L.G."/>
            <person name="Riley R."/>
            <person name="Tritt A."/>
            <person name="Adam C."/>
            <person name="Daum C."/>
            <person name="Floudas D."/>
            <person name="Sun H."/>
            <person name="Yadav J.S."/>
            <person name="Pangilinan J."/>
            <person name="Larsson K.H."/>
            <person name="Matsuura K."/>
            <person name="Barry K."/>
            <person name="Labutti K."/>
            <person name="Kuo R."/>
            <person name="Ohm R.A."/>
            <person name="Bhattacharya S.S."/>
            <person name="Shirouzu T."/>
            <person name="Yoshinaga Y."/>
            <person name="Martin F.M."/>
            <person name="Grigoriev I.V."/>
            <person name="Hibbett D.S."/>
        </authorList>
    </citation>
    <scope>NUCLEOTIDE SEQUENCE [LARGE SCALE GENOMIC DNA]</scope>
    <source>
        <strain evidence="3 4">HHB12029</strain>
    </source>
</reference>
<dbReference type="InParanoid" id="A0A165L7S7"/>
<organism evidence="3 4">
    <name type="scientific">Exidia glandulosa HHB12029</name>
    <dbReference type="NCBI Taxonomy" id="1314781"/>
    <lineage>
        <taxon>Eukaryota</taxon>
        <taxon>Fungi</taxon>
        <taxon>Dikarya</taxon>
        <taxon>Basidiomycota</taxon>
        <taxon>Agaricomycotina</taxon>
        <taxon>Agaricomycetes</taxon>
        <taxon>Auriculariales</taxon>
        <taxon>Exidiaceae</taxon>
        <taxon>Exidia</taxon>
    </lineage>
</organism>
<accession>A0A165L7S7</accession>
<proteinExistence type="predicted"/>
<evidence type="ECO:0000256" key="2">
    <source>
        <dbReference type="SAM" id="Phobius"/>
    </source>
</evidence>
<feature type="compositionally biased region" description="Low complexity" evidence="1">
    <location>
        <begin position="243"/>
        <end position="253"/>
    </location>
</feature>
<name>A0A165L7S7_EXIGL</name>
<gene>
    <name evidence="3" type="ORF">EXIGLDRAFT_747095</name>
</gene>
<dbReference type="Proteomes" id="UP000077266">
    <property type="component" value="Unassembled WGS sequence"/>
</dbReference>
<evidence type="ECO:0000313" key="3">
    <source>
        <dbReference type="EMBL" id="KZV97476.1"/>
    </source>
</evidence>
<dbReference type="AlphaFoldDB" id="A0A165L7S7"/>